<dbReference type="Proteomes" id="UP001324115">
    <property type="component" value="Unassembled WGS sequence"/>
</dbReference>
<dbReference type="PRINTS" id="PR00364">
    <property type="entry name" value="DISEASERSIST"/>
</dbReference>
<evidence type="ECO:0008006" key="9">
    <source>
        <dbReference type="Google" id="ProtNLM"/>
    </source>
</evidence>
<comment type="caution">
    <text evidence="7">The sequence shown here is derived from an EMBL/GenBank/DDBJ whole genome shotgun (WGS) entry which is preliminary data.</text>
</comment>
<feature type="transmembrane region" description="Helical" evidence="3">
    <location>
        <begin position="18"/>
        <end position="40"/>
    </location>
</feature>
<keyword evidence="3" id="KW-0472">Membrane</keyword>
<evidence type="ECO:0000259" key="5">
    <source>
        <dbReference type="Pfam" id="PF23559"/>
    </source>
</evidence>
<keyword evidence="1" id="KW-0677">Repeat</keyword>
<dbReference type="PANTHER" id="PTHR23155:SF955">
    <property type="entry name" value="AAA+ ATPASE DOMAIN-CONTAINING PROTEIN"/>
    <property type="match status" value="1"/>
</dbReference>
<dbReference type="InterPro" id="IPR027417">
    <property type="entry name" value="P-loop_NTPase"/>
</dbReference>
<evidence type="ECO:0000259" key="4">
    <source>
        <dbReference type="Pfam" id="PF00931"/>
    </source>
</evidence>
<gene>
    <name evidence="7" type="ORF">RGQ29_021514</name>
</gene>
<name>A0AAN7IVV3_QUERU</name>
<evidence type="ECO:0000256" key="1">
    <source>
        <dbReference type="ARBA" id="ARBA00022737"/>
    </source>
</evidence>
<dbReference type="InterPro" id="IPR058922">
    <property type="entry name" value="WHD_DRP"/>
</dbReference>
<evidence type="ECO:0000313" key="7">
    <source>
        <dbReference type="EMBL" id="KAK4591339.1"/>
    </source>
</evidence>
<keyword evidence="3" id="KW-1133">Transmembrane helix</keyword>
<dbReference type="GO" id="GO:0098542">
    <property type="term" value="P:defense response to other organism"/>
    <property type="evidence" value="ECO:0007669"/>
    <property type="project" value="TreeGrafter"/>
</dbReference>
<proteinExistence type="predicted"/>
<dbReference type="EMBL" id="JAXUIC010000005">
    <property type="protein sequence ID" value="KAK4591339.1"/>
    <property type="molecule type" value="Genomic_DNA"/>
</dbReference>
<evidence type="ECO:0000313" key="8">
    <source>
        <dbReference type="Proteomes" id="UP001324115"/>
    </source>
</evidence>
<dbReference type="PANTHER" id="PTHR23155">
    <property type="entry name" value="DISEASE RESISTANCE PROTEIN RP"/>
    <property type="match status" value="1"/>
</dbReference>
<reference evidence="7 8" key="1">
    <citation type="journal article" date="2023" name="G3 (Bethesda)">
        <title>A haplotype-resolved chromosome-scale genome for Quercus rubra L. provides insights into the genetics of adaptive traits for red oak species.</title>
        <authorList>
            <person name="Kapoor B."/>
            <person name="Jenkins J."/>
            <person name="Schmutz J."/>
            <person name="Zhebentyayeva T."/>
            <person name="Kuelheim C."/>
            <person name="Coggeshall M."/>
            <person name="Heim C."/>
            <person name="Lasky J.R."/>
            <person name="Leites L."/>
            <person name="Islam-Faridi N."/>
            <person name="Romero-Severson J."/>
            <person name="DeLeo V.L."/>
            <person name="Lucas S.M."/>
            <person name="Lazic D."/>
            <person name="Gailing O."/>
            <person name="Carlson J."/>
            <person name="Staton M."/>
        </authorList>
    </citation>
    <scope>NUCLEOTIDE SEQUENCE [LARGE SCALE GENOMIC DNA]</scope>
    <source>
        <strain evidence="7">Pseudo-F2</strain>
    </source>
</reference>
<accession>A0AAN7IVV3</accession>
<organism evidence="7 8">
    <name type="scientific">Quercus rubra</name>
    <name type="common">Northern red oak</name>
    <name type="synonym">Quercus borealis</name>
    <dbReference type="NCBI Taxonomy" id="3512"/>
    <lineage>
        <taxon>Eukaryota</taxon>
        <taxon>Viridiplantae</taxon>
        <taxon>Streptophyta</taxon>
        <taxon>Embryophyta</taxon>
        <taxon>Tracheophyta</taxon>
        <taxon>Spermatophyta</taxon>
        <taxon>Magnoliopsida</taxon>
        <taxon>eudicotyledons</taxon>
        <taxon>Gunneridae</taxon>
        <taxon>Pentapetalae</taxon>
        <taxon>rosids</taxon>
        <taxon>fabids</taxon>
        <taxon>Fagales</taxon>
        <taxon>Fagaceae</taxon>
        <taxon>Quercus</taxon>
    </lineage>
</organism>
<evidence type="ECO:0000259" key="6">
    <source>
        <dbReference type="Pfam" id="PF23598"/>
    </source>
</evidence>
<dbReference type="Pfam" id="PF00931">
    <property type="entry name" value="NB-ARC"/>
    <property type="match status" value="1"/>
</dbReference>
<dbReference type="Gene3D" id="1.10.10.10">
    <property type="entry name" value="Winged helix-like DNA-binding domain superfamily/Winged helix DNA-binding domain"/>
    <property type="match status" value="1"/>
</dbReference>
<dbReference type="InterPro" id="IPR002182">
    <property type="entry name" value="NB-ARC"/>
</dbReference>
<sequence length="1101" mass="128074">METSPVISIISNAYVLDLFIFLLIIGCGYIVIIFLSYLFLRWVENRYRRLRKNTKLLEAIIKDVEEVLESGRKIDEKPNQLRDSQLKPGIIVQLSDADRDWVNETKALVHKVQGYEESYRTLTETRESQKSIYSVVRNFMETCVHQADWTRNGICKSLERSRPKPPVVSIARKLKFLMAKNPNLVTDKPKEIDYSIKLPQQLLDAFLQDLAGIPKESETAKAWMDEAMDIISNLHNAIDSIRKTADQMRWIPYIGNWWARPQFKKSFSNIKKQLWDLFYKKDLFDFTFIRRVAPKSVHRSPKQKTQATTDDKEILNLLDKFRKQMDQENLMVASQLEEMPDCFDDVNRLLIDAKAVQEGMSNSIKEWNNQMKIIVKDATSCFSLSASQRRNRSSQKETGLWRNFSAENELLVEALRLLSIGIRVCRIELREDTISVVGLEDDVHEMVSRLTTETEPFSTLPIVGMEGIGKTFLAKVVYNHKAIQKHFPFRYWVALPDMVDNNKDVLLKRLGKNVLPNHRNGKEKEDSFKEVNDFLKPKRYLLVLDKVPNKEIWDTLKEAFQDCENGSRILLITRDNSMVRFQPEPSQPDQVFPKWKKLANEVVKRCGGLPLSILSYGYLLSGKKVTIKDLTRVLGHVSLHQTRWLENFERHEKDLFLDPRLPKYYSYFAQFPRDTEIASRRLVALWVAEGLVQKQENKQEPLESVAIAKKFLKELIRRNLVQVGERKQNGKVRTCIFPDTLRELWLREKTILDFDVYVIDSTDSTMQAYKNPRSILCFDTQEGIREDVSIILRNRIASGQFLQVKVLDHEQVYRPQLPDTIGKLIQLTYQGLRWTDLENISSSIGNLVNLETLDVNHTYIRTLPSTIGKLQKLQNLYMRRNEKFPPNLQILRGGYMLIPHKDSPMKHFLSRLKNLRRLELAFQLDLSQQKQLTDSFAVELKGLRTLMLKSIDEMGRPQDLHVNHLSGLVNLSSIYLFDKLKNPSIIINFTGLPQSLTELTLSASGVSDDPMPELEMLSKLKSLYFYSGFTQLEVLKFWMLHELEEWIVEEQAMRRLQKLGIRSCKNLKVSTGLKHLKIIRELKVKDMPVEFTEGINEIIPF</sequence>
<dbReference type="Gene3D" id="3.80.10.10">
    <property type="entry name" value="Ribonuclease Inhibitor"/>
    <property type="match status" value="1"/>
</dbReference>
<keyword evidence="8" id="KW-1185">Reference proteome</keyword>
<feature type="domain" description="Disease resistance protein winged helix" evidence="5">
    <location>
        <begin position="671"/>
        <end position="744"/>
    </location>
</feature>
<dbReference type="Pfam" id="PF23559">
    <property type="entry name" value="WHD_DRP"/>
    <property type="match status" value="1"/>
</dbReference>
<dbReference type="InterPro" id="IPR055414">
    <property type="entry name" value="LRR_R13L4/SHOC2-like"/>
</dbReference>
<dbReference type="AlphaFoldDB" id="A0AAN7IVV3"/>
<feature type="domain" description="Disease resistance R13L4/SHOC-2-like LRR" evidence="6">
    <location>
        <begin position="800"/>
        <end position="1085"/>
    </location>
</feature>
<dbReference type="Gene3D" id="3.40.50.300">
    <property type="entry name" value="P-loop containing nucleotide triphosphate hydrolases"/>
    <property type="match status" value="1"/>
</dbReference>
<dbReference type="SUPFAM" id="SSF52540">
    <property type="entry name" value="P-loop containing nucleoside triphosphate hydrolases"/>
    <property type="match status" value="1"/>
</dbReference>
<dbReference type="SUPFAM" id="SSF52058">
    <property type="entry name" value="L domain-like"/>
    <property type="match status" value="1"/>
</dbReference>
<feature type="domain" description="NB-ARC" evidence="4">
    <location>
        <begin position="440"/>
        <end position="584"/>
    </location>
</feature>
<dbReference type="InterPro" id="IPR044974">
    <property type="entry name" value="Disease_R_plants"/>
</dbReference>
<dbReference type="Pfam" id="PF23598">
    <property type="entry name" value="LRR_14"/>
    <property type="match status" value="1"/>
</dbReference>
<dbReference type="GO" id="GO:0043531">
    <property type="term" value="F:ADP binding"/>
    <property type="evidence" value="ECO:0007669"/>
    <property type="project" value="InterPro"/>
</dbReference>
<keyword evidence="3" id="KW-0812">Transmembrane</keyword>
<keyword evidence="2" id="KW-0611">Plant defense</keyword>
<dbReference type="InterPro" id="IPR036388">
    <property type="entry name" value="WH-like_DNA-bd_sf"/>
</dbReference>
<dbReference type="InterPro" id="IPR032675">
    <property type="entry name" value="LRR_dom_sf"/>
</dbReference>
<protein>
    <recommendedName>
        <fullName evidence="9">NB-ARC domain-containing protein</fullName>
    </recommendedName>
</protein>
<evidence type="ECO:0000256" key="2">
    <source>
        <dbReference type="ARBA" id="ARBA00022821"/>
    </source>
</evidence>
<evidence type="ECO:0000256" key="3">
    <source>
        <dbReference type="SAM" id="Phobius"/>
    </source>
</evidence>